<evidence type="ECO:0000313" key="5">
    <source>
        <dbReference type="EMBL" id="TCP03548.1"/>
    </source>
</evidence>
<accession>A0A4V2SH35</accession>
<proteinExistence type="inferred from homology"/>
<dbReference type="SUPFAM" id="SSF56300">
    <property type="entry name" value="Metallo-dependent phosphatases"/>
    <property type="match status" value="1"/>
</dbReference>
<evidence type="ECO:0000256" key="1">
    <source>
        <dbReference type="ARBA" id="ARBA00005662"/>
    </source>
</evidence>
<sequence>MKRRDATAALLAGAWAAAGAARAQSEPSVSLVFVGDVMLADGPGRLLRRGGDPFAPTARLLAGADLRIANLECVVARGGKADDKPWTFRADPRVLALLRRRVDVVSLANNHSGDFGREAFAEMLGALRTNGLPYFGGGHDLAEAHRPLIVERRGLRIALLGYDEYFPRYFEAGHDHPGVAWSEDEQVVLDIRRARAMADLVIPFMHWGEEGRPTANDRQRALARLMIDAGADAVVGTHPHVVQDVEFHRGKPIVYSLGNFVFDGFDKPENNTGWVLRMEIGRDGVRSLRRSVVRMDRNGTPHPTGDEAELMPAAGR</sequence>
<dbReference type="CDD" id="cd07381">
    <property type="entry name" value="MPP_CapA"/>
    <property type="match status" value="1"/>
</dbReference>
<dbReference type="Proteomes" id="UP000295106">
    <property type="component" value="Unassembled WGS sequence"/>
</dbReference>
<dbReference type="Gene3D" id="3.60.21.10">
    <property type="match status" value="1"/>
</dbReference>
<evidence type="ECO:0000259" key="4">
    <source>
        <dbReference type="SMART" id="SM00854"/>
    </source>
</evidence>
<comment type="caution">
    <text evidence="5">The sequence shown here is derived from an EMBL/GenBank/DDBJ whole genome shotgun (WGS) entry which is preliminary data.</text>
</comment>
<reference evidence="5 6" key="1">
    <citation type="submission" date="2019-03" db="EMBL/GenBank/DDBJ databases">
        <title>Genomic Encyclopedia of Type Strains, Phase IV (KMG-IV): sequencing the most valuable type-strain genomes for metagenomic binning, comparative biology and taxonomic classification.</title>
        <authorList>
            <person name="Goeker M."/>
        </authorList>
    </citation>
    <scope>NUCLEOTIDE SEQUENCE [LARGE SCALE GENOMIC DNA]</scope>
    <source>
        <strain evidence="5 6">DSM 1709</strain>
    </source>
</reference>
<dbReference type="InterPro" id="IPR019079">
    <property type="entry name" value="Capsule_synth_CapA"/>
</dbReference>
<organism evidence="5 6">
    <name type="scientific">Rubrivivax gelatinosus</name>
    <name type="common">Rhodocyclus gelatinosus</name>
    <name type="synonym">Rhodopseudomonas gelatinosa</name>
    <dbReference type="NCBI Taxonomy" id="28068"/>
    <lineage>
        <taxon>Bacteria</taxon>
        <taxon>Pseudomonadati</taxon>
        <taxon>Pseudomonadota</taxon>
        <taxon>Betaproteobacteria</taxon>
        <taxon>Burkholderiales</taxon>
        <taxon>Sphaerotilaceae</taxon>
        <taxon>Rubrivivax</taxon>
    </lineage>
</organism>
<dbReference type="InterPro" id="IPR029052">
    <property type="entry name" value="Metallo-depent_PP-like"/>
</dbReference>
<dbReference type="OrthoDB" id="5405713at2"/>
<dbReference type="SMART" id="SM00854">
    <property type="entry name" value="PGA_cap"/>
    <property type="match status" value="1"/>
</dbReference>
<feature type="chain" id="PRO_5020394225" evidence="3">
    <location>
        <begin position="24"/>
        <end position="316"/>
    </location>
</feature>
<dbReference type="InterPro" id="IPR052169">
    <property type="entry name" value="CW_Biosynth-Accessory"/>
</dbReference>
<dbReference type="Pfam" id="PF09587">
    <property type="entry name" value="PGA_cap"/>
    <property type="match status" value="1"/>
</dbReference>
<keyword evidence="3" id="KW-0732">Signal</keyword>
<dbReference type="RefSeq" id="WP_132646213.1">
    <property type="nucleotide sequence ID" value="NZ_CP181386.1"/>
</dbReference>
<name>A0A4V2SH35_RUBGE</name>
<evidence type="ECO:0000256" key="2">
    <source>
        <dbReference type="SAM" id="MobiDB-lite"/>
    </source>
</evidence>
<dbReference type="PANTHER" id="PTHR33393">
    <property type="entry name" value="POLYGLUTAMINE SYNTHESIS ACCESSORY PROTEIN RV0574C-RELATED"/>
    <property type="match status" value="1"/>
</dbReference>
<gene>
    <name evidence="5" type="ORF">EV684_104271</name>
</gene>
<feature type="domain" description="Capsule synthesis protein CapA" evidence="4">
    <location>
        <begin position="30"/>
        <end position="264"/>
    </location>
</feature>
<dbReference type="AlphaFoldDB" id="A0A4V2SH35"/>
<feature type="signal peptide" evidence="3">
    <location>
        <begin position="1"/>
        <end position="23"/>
    </location>
</feature>
<evidence type="ECO:0000256" key="3">
    <source>
        <dbReference type="SAM" id="SignalP"/>
    </source>
</evidence>
<dbReference type="PANTHER" id="PTHR33393:SF13">
    <property type="entry name" value="PGA BIOSYNTHESIS PROTEIN CAPA"/>
    <property type="match status" value="1"/>
</dbReference>
<dbReference type="EMBL" id="SLXD01000004">
    <property type="protein sequence ID" value="TCP03548.1"/>
    <property type="molecule type" value="Genomic_DNA"/>
</dbReference>
<dbReference type="GeneID" id="99685577"/>
<protein>
    <submittedName>
        <fullName evidence="5">Poly-gamma-glutamate synthesis protein (Capsule biosynthesis protein)</fullName>
    </submittedName>
</protein>
<feature type="region of interest" description="Disordered" evidence="2">
    <location>
        <begin position="295"/>
        <end position="316"/>
    </location>
</feature>
<evidence type="ECO:0000313" key="6">
    <source>
        <dbReference type="Proteomes" id="UP000295106"/>
    </source>
</evidence>
<comment type="similarity">
    <text evidence="1">Belongs to the CapA family.</text>
</comment>